<protein>
    <submittedName>
        <fullName evidence="1">Uncharacterized protein</fullName>
    </submittedName>
</protein>
<reference evidence="1 2" key="1">
    <citation type="journal article" date="2011" name="Genome Res.">
        <title>Comparative genomics of citric-acid-producing Aspergillus niger ATCC 1015 versus enzyme-producing CBS 513.88.</title>
        <authorList>
            <person name="Andersen M.R."/>
            <person name="Salazar M.P."/>
            <person name="Schaap P.J."/>
            <person name="van de Vondervoort P.J."/>
            <person name="Culley D."/>
            <person name="Thykaer J."/>
            <person name="Frisvad J.C."/>
            <person name="Nielsen K.F."/>
            <person name="Albang R."/>
            <person name="Albermann K."/>
            <person name="Berka R.M."/>
            <person name="Braus G.H."/>
            <person name="Braus-Stromeyer S.A."/>
            <person name="Corrochano L.M."/>
            <person name="Dai Z."/>
            <person name="van Dijck P.W."/>
            <person name="Hofmann G."/>
            <person name="Lasure L.L."/>
            <person name="Magnuson J.K."/>
            <person name="Menke H."/>
            <person name="Meijer M."/>
            <person name="Meijer S.L."/>
            <person name="Nielsen J.B."/>
            <person name="Nielsen M.L."/>
            <person name="van Ooyen A.J."/>
            <person name="Pel H.J."/>
            <person name="Poulsen L."/>
            <person name="Samson R.A."/>
            <person name="Stam H."/>
            <person name="Tsang A."/>
            <person name="van den Brink J.M."/>
            <person name="Atkins A."/>
            <person name="Aerts A."/>
            <person name="Shapiro H."/>
            <person name="Pangilinan J."/>
            <person name="Salamov A."/>
            <person name="Lou Y."/>
            <person name="Lindquist E."/>
            <person name="Lucas S."/>
            <person name="Grimwood J."/>
            <person name="Grigoriev I.V."/>
            <person name="Kubicek C.P."/>
            <person name="Martinez D."/>
            <person name="van Peij N.N."/>
            <person name="Roubos J.A."/>
            <person name="Nielsen J."/>
            <person name="Baker S.E."/>
        </authorList>
    </citation>
    <scope>NUCLEOTIDE SEQUENCE [LARGE SCALE GENOMIC DNA]</scope>
    <source>
        <strain evidence="2">ATCC 1015 / CBS 113.46 / FGSC A1144 / LSHB Ac4 / NCTC 3858a / NRRL 328 / USDA 3528.7</strain>
    </source>
</reference>
<dbReference type="AlphaFoldDB" id="G3Y3J3"/>
<comment type="caution">
    <text evidence="1">The sequence shown here is derived from an EMBL/GenBank/DDBJ whole genome shotgun (WGS) entry which is preliminary data.</text>
</comment>
<organism evidence="1 2">
    <name type="scientific">Aspergillus niger (strain ATCC 1015 / CBS 113.46 / FGSC A1144 / LSHB Ac4 / NCTC 3858a / NRRL 328 / USDA 3528.7)</name>
    <dbReference type="NCBI Taxonomy" id="380704"/>
    <lineage>
        <taxon>Eukaryota</taxon>
        <taxon>Fungi</taxon>
        <taxon>Dikarya</taxon>
        <taxon>Ascomycota</taxon>
        <taxon>Pezizomycotina</taxon>
        <taxon>Eurotiomycetes</taxon>
        <taxon>Eurotiomycetidae</taxon>
        <taxon>Eurotiales</taxon>
        <taxon>Aspergillaceae</taxon>
        <taxon>Aspergillus</taxon>
        <taxon>Aspergillus subgen. Circumdati</taxon>
    </lineage>
</organism>
<proteinExistence type="predicted"/>
<dbReference type="VEuPathDB" id="FungiDB:ASPNIDRAFT2_37071"/>
<dbReference type="HOGENOM" id="CLU_1834740_0_0_1"/>
<evidence type="ECO:0000313" key="1">
    <source>
        <dbReference type="EMBL" id="EHA23038.1"/>
    </source>
</evidence>
<gene>
    <name evidence="1" type="ORF">ASPNIDRAFT_37071</name>
</gene>
<evidence type="ECO:0000313" key="2">
    <source>
        <dbReference type="Proteomes" id="UP000009038"/>
    </source>
</evidence>
<name>G3Y3J3_ASPNA</name>
<sequence>MFVRPQGGEGSSSVRMVDATSIPSIPSLNGPLTNAQFWRYIDFGGGWLEGSSVVQSRSGHRVTRPLADWIPTDDAMFLGPSSRGYPSREGVSRGLVGPKTRMKESSGLPLGFWTIYSIAPRVVLCTGYTVEWWTEQEGSE</sequence>
<dbReference type="EMBL" id="ACJE01000010">
    <property type="protein sequence ID" value="EHA23038.1"/>
    <property type="molecule type" value="Genomic_DNA"/>
</dbReference>
<dbReference type="Proteomes" id="UP000009038">
    <property type="component" value="Unassembled WGS sequence"/>
</dbReference>
<accession>G3Y3J3</accession>